<gene>
    <name evidence="1" type="ORF">AB4922_18640</name>
</gene>
<name>A0AB39J9C1_9BACI</name>
<protein>
    <submittedName>
        <fullName evidence="1">Uncharacterized protein</fullName>
    </submittedName>
</protein>
<dbReference type="RefSeq" id="WP_368775114.1">
    <property type="nucleotide sequence ID" value="NZ_CP162911.1"/>
</dbReference>
<accession>A0AB39J9C1</accession>
<evidence type="ECO:0000313" key="1">
    <source>
        <dbReference type="EMBL" id="XDL63253.1"/>
    </source>
</evidence>
<reference evidence="1" key="1">
    <citation type="submission" date="2024-07" db="EMBL/GenBank/DDBJ databases">
        <authorList>
            <person name="Wang K."/>
            <person name="Liang S."/>
            <person name="Wang S."/>
        </authorList>
    </citation>
    <scope>NUCLEOTIDE SEQUENCE</scope>
    <source>
        <strain evidence="1">KW1</strain>
    </source>
</reference>
<organism evidence="1">
    <name type="scientific">Bacillus aerius</name>
    <dbReference type="NCBI Taxonomy" id="293388"/>
    <lineage>
        <taxon>Bacteria</taxon>
        <taxon>Bacillati</taxon>
        <taxon>Bacillota</taxon>
        <taxon>Bacilli</taxon>
        <taxon>Bacillales</taxon>
        <taxon>Bacillaceae</taxon>
        <taxon>Bacillus</taxon>
    </lineage>
</organism>
<proteinExistence type="predicted"/>
<dbReference type="EMBL" id="CP162911">
    <property type="protein sequence ID" value="XDL63253.1"/>
    <property type="molecule type" value="Genomic_DNA"/>
</dbReference>
<sequence length="50" mass="5965">MSNNNLKNKPSFDPIIIQKVLEDVYLSLNRVIKESKVWCWNSDEQIKEEK</sequence>
<dbReference type="AlphaFoldDB" id="A0AB39J9C1"/>